<dbReference type="InterPro" id="IPR012506">
    <property type="entry name" value="TMEM86B-like"/>
</dbReference>
<evidence type="ECO:0000313" key="7">
    <source>
        <dbReference type="EMBL" id="RVT51630.1"/>
    </source>
</evidence>
<feature type="transmembrane region" description="Helical" evidence="6">
    <location>
        <begin position="60"/>
        <end position="77"/>
    </location>
</feature>
<dbReference type="GO" id="GO:0016020">
    <property type="term" value="C:membrane"/>
    <property type="evidence" value="ECO:0007669"/>
    <property type="project" value="UniProtKB-SubCell"/>
</dbReference>
<comment type="similarity">
    <text evidence="2">Belongs to the TMEM86 family.</text>
</comment>
<name>A0A437JWE8_9BURK</name>
<evidence type="ECO:0000313" key="8">
    <source>
        <dbReference type="Proteomes" id="UP000288178"/>
    </source>
</evidence>
<evidence type="ECO:0000256" key="4">
    <source>
        <dbReference type="ARBA" id="ARBA00022989"/>
    </source>
</evidence>
<dbReference type="Proteomes" id="UP000288178">
    <property type="component" value="Unassembled WGS sequence"/>
</dbReference>
<dbReference type="AlphaFoldDB" id="A0A437JWE8"/>
<evidence type="ECO:0000256" key="5">
    <source>
        <dbReference type="ARBA" id="ARBA00023136"/>
    </source>
</evidence>
<evidence type="ECO:0000256" key="3">
    <source>
        <dbReference type="ARBA" id="ARBA00022692"/>
    </source>
</evidence>
<keyword evidence="3 6" id="KW-0812">Transmembrane</keyword>
<reference evidence="7 8" key="1">
    <citation type="submission" date="2019-01" db="EMBL/GenBank/DDBJ databases">
        <authorList>
            <person name="Chen W.-M."/>
        </authorList>
    </citation>
    <scope>NUCLEOTIDE SEQUENCE [LARGE SCALE GENOMIC DNA]</scope>
    <source>
        <strain evidence="7 8">ICH-3</strain>
    </source>
</reference>
<sequence length="223" mass="23344">MSRDRVLAVGTAAAALLAIAAAPWALAMPVLNFIFKPLATIGVIAYAWPRGGDMPVLRRWLLAGLGLSLCGDVALLWPQQGFLPGLVSFLLAHLAYLVGFTRVQRCGARVLPFVVYAGVAGAILWQLWPGVPAALRGPVAVYVLALASMAAQAAVLWRTGAPRGTVLALGGALFVASDALLATNKFAGPLPMASLWILATYWSAQWCIASFLAPAPQPSSSAR</sequence>
<feature type="transmembrane region" description="Helical" evidence="6">
    <location>
        <begin position="195"/>
        <end position="213"/>
    </location>
</feature>
<dbReference type="Pfam" id="PF07947">
    <property type="entry name" value="YhhN"/>
    <property type="match status" value="1"/>
</dbReference>
<accession>A0A437JWE8</accession>
<evidence type="ECO:0000256" key="6">
    <source>
        <dbReference type="SAM" id="Phobius"/>
    </source>
</evidence>
<evidence type="ECO:0000256" key="1">
    <source>
        <dbReference type="ARBA" id="ARBA00004141"/>
    </source>
</evidence>
<protein>
    <submittedName>
        <fullName evidence="7">Lysoplasmalogenase</fullName>
    </submittedName>
</protein>
<dbReference type="EMBL" id="SACT01000003">
    <property type="protein sequence ID" value="RVT51630.1"/>
    <property type="molecule type" value="Genomic_DNA"/>
</dbReference>
<feature type="transmembrane region" description="Helical" evidence="6">
    <location>
        <begin position="164"/>
        <end position="183"/>
    </location>
</feature>
<comment type="caution">
    <text evidence="7">The sequence shown here is derived from an EMBL/GenBank/DDBJ whole genome shotgun (WGS) entry which is preliminary data.</text>
</comment>
<dbReference type="PANTHER" id="PTHR31885">
    <property type="entry name" value="GH04784P"/>
    <property type="match status" value="1"/>
</dbReference>
<dbReference type="RefSeq" id="WP_128198631.1">
    <property type="nucleotide sequence ID" value="NZ_SACT01000003.1"/>
</dbReference>
<feature type="transmembrane region" description="Helical" evidence="6">
    <location>
        <begin position="83"/>
        <end position="103"/>
    </location>
</feature>
<dbReference type="GO" id="GO:0016787">
    <property type="term" value="F:hydrolase activity"/>
    <property type="evidence" value="ECO:0007669"/>
    <property type="project" value="TreeGrafter"/>
</dbReference>
<gene>
    <name evidence="7" type="ORF">ENE75_12500</name>
</gene>
<organism evidence="7 8">
    <name type="scientific">Rubrivivax albus</name>
    <dbReference type="NCBI Taxonomy" id="2499835"/>
    <lineage>
        <taxon>Bacteria</taxon>
        <taxon>Pseudomonadati</taxon>
        <taxon>Pseudomonadota</taxon>
        <taxon>Betaproteobacteria</taxon>
        <taxon>Burkholderiales</taxon>
        <taxon>Sphaerotilaceae</taxon>
        <taxon>Rubrivivax</taxon>
    </lineage>
</organism>
<dbReference type="OrthoDB" id="9770329at2"/>
<keyword evidence="5 6" id="KW-0472">Membrane</keyword>
<feature type="transmembrane region" description="Helical" evidence="6">
    <location>
        <begin position="30"/>
        <end position="48"/>
    </location>
</feature>
<evidence type="ECO:0000256" key="2">
    <source>
        <dbReference type="ARBA" id="ARBA00007375"/>
    </source>
</evidence>
<dbReference type="PANTHER" id="PTHR31885:SF6">
    <property type="entry name" value="GH04784P"/>
    <property type="match status" value="1"/>
</dbReference>
<proteinExistence type="inferred from homology"/>
<feature type="transmembrane region" description="Helical" evidence="6">
    <location>
        <begin position="140"/>
        <end position="157"/>
    </location>
</feature>
<comment type="subcellular location">
    <subcellularLocation>
        <location evidence="1">Membrane</location>
        <topology evidence="1">Multi-pass membrane protein</topology>
    </subcellularLocation>
</comment>
<keyword evidence="4 6" id="KW-1133">Transmembrane helix</keyword>
<feature type="transmembrane region" description="Helical" evidence="6">
    <location>
        <begin position="110"/>
        <end position="128"/>
    </location>
</feature>
<keyword evidence="8" id="KW-1185">Reference proteome</keyword>